<dbReference type="GO" id="GO:0015012">
    <property type="term" value="P:heparan sulfate proteoglycan biosynthetic process"/>
    <property type="evidence" value="ECO:0007669"/>
    <property type="project" value="TreeGrafter"/>
</dbReference>
<organism evidence="15 16">
    <name type="scientific">Clostridium autoethanogenum</name>
    <dbReference type="NCBI Taxonomy" id="84023"/>
    <lineage>
        <taxon>Bacteria</taxon>
        <taxon>Bacillati</taxon>
        <taxon>Bacillota</taxon>
        <taxon>Clostridia</taxon>
        <taxon>Eubacteriales</taxon>
        <taxon>Clostridiaceae</taxon>
        <taxon>Clostridium</taxon>
    </lineage>
</organism>
<dbReference type="InterPro" id="IPR043538">
    <property type="entry name" value="XYLT"/>
</dbReference>
<accession>A0A3M0SCE7</accession>
<evidence type="ECO:0000313" key="16">
    <source>
        <dbReference type="Proteomes" id="UP000277999"/>
    </source>
</evidence>
<dbReference type="GO" id="GO:0030158">
    <property type="term" value="F:protein xylosyltransferase activity"/>
    <property type="evidence" value="ECO:0007669"/>
    <property type="project" value="InterPro"/>
</dbReference>
<evidence type="ECO:0000256" key="1">
    <source>
        <dbReference type="ARBA" id="ARBA00004323"/>
    </source>
</evidence>
<keyword evidence="7" id="KW-0256">Endoplasmic reticulum</keyword>
<keyword evidence="8" id="KW-0735">Signal-anchor</keyword>
<keyword evidence="3" id="KW-0328">Glycosyltransferase</keyword>
<comment type="subcellular location">
    <subcellularLocation>
        <location evidence="2">Endoplasmic reticulum membrane</location>
        <topology evidence="2">Single-pass type II membrane protein</topology>
    </subcellularLocation>
    <subcellularLocation>
        <location evidence="1">Golgi apparatus membrane</location>
        <topology evidence="1">Single-pass type II membrane protein</topology>
    </subcellularLocation>
</comment>
<evidence type="ECO:0000256" key="2">
    <source>
        <dbReference type="ARBA" id="ARBA00004648"/>
    </source>
</evidence>
<evidence type="ECO:0000256" key="4">
    <source>
        <dbReference type="ARBA" id="ARBA00022679"/>
    </source>
</evidence>
<dbReference type="PANTHER" id="PTHR46025">
    <property type="entry name" value="XYLOSYLTRANSFERASE OXT"/>
    <property type="match status" value="1"/>
</dbReference>
<dbReference type="GO" id="GO:0050650">
    <property type="term" value="P:chondroitin sulfate proteoglycan biosynthetic process"/>
    <property type="evidence" value="ECO:0007669"/>
    <property type="project" value="TreeGrafter"/>
</dbReference>
<proteinExistence type="predicted"/>
<sequence>MRHAYLIIAHNNWMQLKLLIQLLDNRNNDIYIHIDRKAYGYNIEELENLTLYSNVKVYSVFKNYWGSYNLVKIEIFLLNKAIKCNYSYYHLFSGMDLPIKSQRYIQKFFEKNKGKEFIHFVTDIRLNTDIEIWRRSA</sequence>
<dbReference type="AlphaFoldDB" id="A0A3M0SCE7"/>
<keyword evidence="10" id="KW-0333">Golgi apparatus</keyword>
<dbReference type="InterPro" id="IPR003406">
    <property type="entry name" value="Glyco_trans_14"/>
</dbReference>
<dbReference type="Pfam" id="PF02485">
    <property type="entry name" value="Branch"/>
    <property type="match status" value="1"/>
</dbReference>
<evidence type="ECO:0000256" key="8">
    <source>
        <dbReference type="ARBA" id="ARBA00022968"/>
    </source>
</evidence>
<evidence type="ECO:0000256" key="5">
    <source>
        <dbReference type="ARBA" id="ARBA00022692"/>
    </source>
</evidence>
<keyword evidence="4" id="KW-0808">Transferase</keyword>
<keyword evidence="5" id="KW-0812">Transmembrane</keyword>
<evidence type="ECO:0000256" key="6">
    <source>
        <dbReference type="ARBA" id="ARBA00022723"/>
    </source>
</evidence>
<keyword evidence="6" id="KW-0479">Metal-binding</keyword>
<dbReference type="RefSeq" id="WP_122060216.1">
    <property type="nucleotide sequence ID" value="NZ_RFAQ01000113.1"/>
</dbReference>
<reference evidence="15 16" key="1">
    <citation type="submission" date="2018-10" db="EMBL/GenBank/DDBJ databases">
        <title>Genome-centric metagenomics revealed C2 chemical producing, CO utilizing Clostridium with novel acetogenic gene cluster.</title>
        <authorList>
            <person name="Kang H."/>
            <person name="Park B."/>
            <person name="Choi I.G."/>
            <person name="Chang I.S."/>
        </authorList>
    </citation>
    <scope>NUCLEOTIDE SEQUENCE [LARGE SCALE GENOMIC DNA]</scope>
    <source>
        <strain evidence="15 16">H21-9</strain>
    </source>
</reference>
<protein>
    <recommendedName>
        <fullName evidence="14">Peptide O-xylosyltransferase</fullName>
    </recommendedName>
</protein>
<dbReference type="GO" id="GO:0016020">
    <property type="term" value="C:membrane"/>
    <property type="evidence" value="ECO:0007669"/>
    <property type="project" value="InterPro"/>
</dbReference>
<dbReference type="PANTHER" id="PTHR46025:SF3">
    <property type="entry name" value="XYLOSYLTRANSFERASE OXT"/>
    <property type="match status" value="1"/>
</dbReference>
<keyword evidence="12" id="KW-1015">Disulfide bond</keyword>
<evidence type="ECO:0000256" key="7">
    <source>
        <dbReference type="ARBA" id="ARBA00022824"/>
    </source>
</evidence>
<dbReference type="GO" id="GO:0046872">
    <property type="term" value="F:metal ion binding"/>
    <property type="evidence" value="ECO:0007669"/>
    <property type="project" value="UniProtKB-KW"/>
</dbReference>
<evidence type="ECO:0000256" key="11">
    <source>
        <dbReference type="ARBA" id="ARBA00023136"/>
    </source>
</evidence>
<evidence type="ECO:0000313" key="15">
    <source>
        <dbReference type="EMBL" id="RMC92317.1"/>
    </source>
</evidence>
<keyword evidence="13" id="KW-0325">Glycoprotein</keyword>
<comment type="caution">
    <text evidence="15">The sequence shown here is derived from an EMBL/GenBank/DDBJ whole genome shotgun (WGS) entry which is preliminary data.</text>
</comment>
<evidence type="ECO:0000256" key="14">
    <source>
        <dbReference type="ARBA" id="ARBA00042865"/>
    </source>
</evidence>
<evidence type="ECO:0000256" key="13">
    <source>
        <dbReference type="ARBA" id="ARBA00023180"/>
    </source>
</evidence>
<evidence type="ECO:0000256" key="9">
    <source>
        <dbReference type="ARBA" id="ARBA00022989"/>
    </source>
</evidence>
<name>A0A3M0SCE7_9CLOT</name>
<evidence type="ECO:0000256" key="10">
    <source>
        <dbReference type="ARBA" id="ARBA00023034"/>
    </source>
</evidence>
<keyword evidence="9" id="KW-1133">Transmembrane helix</keyword>
<evidence type="ECO:0000256" key="3">
    <source>
        <dbReference type="ARBA" id="ARBA00022676"/>
    </source>
</evidence>
<gene>
    <name evidence="15" type="ORF">D9O40_20540</name>
</gene>
<evidence type="ECO:0000256" key="12">
    <source>
        <dbReference type="ARBA" id="ARBA00023157"/>
    </source>
</evidence>
<keyword evidence="11" id="KW-0472">Membrane</keyword>
<dbReference type="EMBL" id="RFAQ01000113">
    <property type="protein sequence ID" value="RMC92317.1"/>
    <property type="molecule type" value="Genomic_DNA"/>
</dbReference>
<dbReference type="Proteomes" id="UP000277999">
    <property type="component" value="Unassembled WGS sequence"/>
</dbReference>